<reference evidence="1 2" key="1">
    <citation type="submission" date="2024-06" db="EMBL/GenBank/DDBJ databases">
        <title>Lysinibacillus zambalefons sp. nov., a Novel Firmicute Isolated from the Poon Bato Zambales Hyperalkaline Spring.</title>
        <authorList>
            <person name="Aja J.A."/>
            <person name="Lazaro J.E.H."/>
            <person name="Llorin L.D."/>
            <person name="Lim K.R."/>
            <person name="Teodosio J."/>
            <person name="Dalisay D.S."/>
        </authorList>
    </citation>
    <scope>NUCLEOTIDE SEQUENCE [LARGE SCALE GENOMIC DNA]</scope>
    <source>
        <strain evidence="1 2">M3</strain>
    </source>
</reference>
<evidence type="ECO:0000313" key="2">
    <source>
        <dbReference type="Proteomes" id="UP001478862"/>
    </source>
</evidence>
<dbReference type="EMBL" id="JBEGDG010000015">
    <property type="protein sequence ID" value="MEQ6356572.1"/>
    <property type="molecule type" value="Genomic_DNA"/>
</dbReference>
<evidence type="ECO:0008006" key="3">
    <source>
        <dbReference type="Google" id="ProtNLM"/>
    </source>
</evidence>
<accession>A0ABV1MVN1</accession>
<organism evidence="1 2">
    <name type="scientific">Lysinibacillus zambalensis</name>
    <dbReference type="NCBI Taxonomy" id="3160866"/>
    <lineage>
        <taxon>Bacteria</taxon>
        <taxon>Bacillati</taxon>
        <taxon>Bacillota</taxon>
        <taxon>Bacilli</taxon>
        <taxon>Bacillales</taxon>
        <taxon>Bacillaceae</taxon>
        <taxon>Lysinibacillus</taxon>
    </lineage>
</organism>
<protein>
    <recommendedName>
        <fullName evidence="3">DUF3221 domain-containing protein</fullName>
    </recommendedName>
</protein>
<name>A0ABV1MVN1_9BACI</name>
<comment type="caution">
    <text evidence="1">The sequence shown here is derived from an EMBL/GenBank/DDBJ whole genome shotgun (WGS) entry which is preliminary data.</text>
</comment>
<keyword evidence="2" id="KW-1185">Reference proteome</keyword>
<gene>
    <name evidence="1" type="ORF">ABNX05_18270</name>
</gene>
<dbReference type="RefSeq" id="WP_349661018.1">
    <property type="nucleotide sequence ID" value="NZ_JBEGDG010000015.1"/>
</dbReference>
<sequence>MSFFGNQGGSNGGNSGISVCPSTYAVLNITERDALVAVQNGAICLVQDASADLSVKEGFAVYQRLGELWLKISDESIMRIQNTESIEETDNKRFVTTEEKQMISETKLRVDGIETILDESVMIQESITEPSKKNVLWISN</sequence>
<proteinExistence type="predicted"/>
<dbReference type="Proteomes" id="UP001478862">
    <property type="component" value="Unassembled WGS sequence"/>
</dbReference>
<evidence type="ECO:0000313" key="1">
    <source>
        <dbReference type="EMBL" id="MEQ6356572.1"/>
    </source>
</evidence>